<dbReference type="SUPFAM" id="SSF46894">
    <property type="entry name" value="C-terminal effector domain of the bipartite response regulators"/>
    <property type="match status" value="1"/>
</dbReference>
<organism evidence="2 3">
    <name type="scientific">Shinella zoogloeoides</name>
    <name type="common">Crabtreella saccharophila</name>
    <dbReference type="NCBI Taxonomy" id="352475"/>
    <lineage>
        <taxon>Bacteria</taxon>
        <taxon>Pseudomonadati</taxon>
        <taxon>Pseudomonadota</taxon>
        <taxon>Alphaproteobacteria</taxon>
        <taxon>Hyphomicrobiales</taxon>
        <taxon>Rhizobiaceae</taxon>
        <taxon>Shinella</taxon>
    </lineage>
</organism>
<sequence length="222" mass="23786">MARLTALRPHIARAAFISARLRLEQARGAVEALARIGLPSAALSGPGRIAIANSLFDALVPKIVVDSPSRMQFVDRDSDKLFLAQIRQTLETGRTRLGKTIPIKASELQPAFVVHILPVAGASHDIFSGTEWLLILIPVERTATVSPDLLGGLFDLSTAEAKVANGILSGRSLDEIAASFGLSKETTRTQLKSVFAKTATKRHVELVSLLSASTILSKSRDN</sequence>
<name>A0A6N8THI1_SHIZO</name>
<comment type="caution">
    <text evidence="2">The sequence shown here is derived from an EMBL/GenBank/DDBJ whole genome shotgun (WGS) entry which is preliminary data.</text>
</comment>
<dbReference type="Gene3D" id="1.10.10.10">
    <property type="entry name" value="Winged helix-like DNA-binding domain superfamily/Winged helix DNA-binding domain"/>
    <property type="match status" value="1"/>
</dbReference>
<dbReference type="AlphaFoldDB" id="A0A6N8THI1"/>
<dbReference type="GO" id="GO:0003677">
    <property type="term" value="F:DNA binding"/>
    <property type="evidence" value="ECO:0007669"/>
    <property type="project" value="InterPro"/>
</dbReference>
<evidence type="ECO:0000259" key="1">
    <source>
        <dbReference type="SMART" id="SM00421"/>
    </source>
</evidence>
<proteinExistence type="predicted"/>
<dbReference type="InterPro" id="IPR000792">
    <property type="entry name" value="Tscrpt_reg_LuxR_C"/>
</dbReference>
<dbReference type="GO" id="GO:0006355">
    <property type="term" value="P:regulation of DNA-templated transcription"/>
    <property type="evidence" value="ECO:0007669"/>
    <property type="project" value="InterPro"/>
</dbReference>
<dbReference type="OrthoDB" id="7444822at2"/>
<dbReference type="InterPro" id="IPR036388">
    <property type="entry name" value="WH-like_DNA-bd_sf"/>
</dbReference>
<accession>A0A6N8THI1</accession>
<dbReference type="RefSeq" id="WP_160787935.1">
    <property type="nucleotide sequence ID" value="NZ_CP086610.1"/>
</dbReference>
<reference evidence="2 3" key="1">
    <citation type="submission" date="2019-12" db="EMBL/GenBank/DDBJ databases">
        <title>Shinella granuli gen. nov., sp. nov., and proposal of the reclassification of Zoogloea ramigera ATCC 19623 as Shinella zoogloeoides sp. nov.</title>
        <authorList>
            <person name="Gao J."/>
        </authorList>
    </citation>
    <scope>NUCLEOTIDE SEQUENCE [LARGE SCALE GENOMIC DNA]</scope>
    <source>
        <strain evidence="2 3">DSM 287</strain>
    </source>
</reference>
<evidence type="ECO:0000313" key="2">
    <source>
        <dbReference type="EMBL" id="MXO02713.1"/>
    </source>
</evidence>
<dbReference type="EMBL" id="WUML01000029">
    <property type="protein sequence ID" value="MXO02713.1"/>
    <property type="molecule type" value="Genomic_DNA"/>
</dbReference>
<dbReference type="Proteomes" id="UP000440304">
    <property type="component" value="Unassembled WGS sequence"/>
</dbReference>
<evidence type="ECO:0000313" key="3">
    <source>
        <dbReference type="Proteomes" id="UP000440304"/>
    </source>
</evidence>
<dbReference type="SMART" id="SM00421">
    <property type="entry name" value="HTH_LUXR"/>
    <property type="match status" value="1"/>
</dbReference>
<gene>
    <name evidence="2" type="ORF">GR156_20575</name>
</gene>
<protein>
    <recommendedName>
        <fullName evidence="1">HTH luxR-type domain-containing protein</fullName>
    </recommendedName>
</protein>
<feature type="domain" description="HTH luxR-type" evidence="1">
    <location>
        <begin position="153"/>
        <end position="210"/>
    </location>
</feature>
<dbReference type="InterPro" id="IPR016032">
    <property type="entry name" value="Sig_transdc_resp-reg_C-effctor"/>
</dbReference>